<proteinExistence type="predicted"/>
<dbReference type="EMBL" id="VEWN01000013">
    <property type="protein sequence ID" value="KAA1053916.1"/>
    <property type="molecule type" value="Genomic_DNA"/>
</dbReference>
<protein>
    <recommendedName>
        <fullName evidence="3">Transcriptional regulator</fullName>
    </recommendedName>
</protein>
<reference evidence="1 2" key="1">
    <citation type="submission" date="2019-07" db="EMBL/GenBank/DDBJ databases">
        <title>Genome sequencing of the stress-tolerant strain Azospirillum brasilense Az19.</title>
        <authorList>
            <person name="Maroniche G.A."/>
            <person name="Garcia J.E."/>
            <person name="Pagnussat L."/>
            <person name="Amenta M."/>
            <person name="Creus C.M."/>
        </authorList>
    </citation>
    <scope>NUCLEOTIDE SEQUENCE [LARGE SCALE GENOMIC DNA]</scope>
    <source>
        <strain evidence="1 2">Az19</strain>
    </source>
</reference>
<comment type="caution">
    <text evidence="1">The sequence shown here is derived from an EMBL/GenBank/DDBJ whole genome shotgun (WGS) entry which is preliminary data.</text>
</comment>
<evidence type="ECO:0008006" key="3">
    <source>
        <dbReference type="Google" id="ProtNLM"/>
    </source>
</evidence>
<dbReference type="Proteomes" id="UP000325333">
    <property type="component" value="Unassembled WGS sequence"/>
</dbReference>
<dbReference type="GO" id="GO:0003677">
    <property type="term" value="F:DNA binding"/>
    <property type="evidence" value="ECO:0007669"/>
    <property type="project" value="InterPro"/>
</dbReference>
<dbReference type="Gene3D" id="1.10.260.40">
    <property type="entry name" value="lambda repressor-like DNA-binding domains"/>
    <property type="match status" value="1"/>
</dbReference>
<evidence type="ECO:0000313" key="1">
    <source>
        <dbReference type="EMBL" id="KAA1053916.1"/>
    </source>
</evidence>
<gene>
    <name evidence="1" type="ORF">FH063_002498</name>
</gene>
<evidence type="ECO:0000313" key="2">
    <source>
        <dbReference type="Proteomes" id="UP000325333"/>
    </source>
</evidence>
<name>A0A5B0KPU8_9PROT</name>
<sequence>MRRQDQLGKAAKLGVATIQRAEKAGDEIPSIAANNMADIVRALEVAGIVFELSGGSLAGGVTFRKR</sequence>
<accession>A0A5B0KPU8</accession>
<dbReference type="AlphaFoldDB" id="A0A5B0KPU8"/>
<organism evidence="1 2">
    <name type="scientific">Azospirillum argentinense</name>
    <dbReference type="NCBI Taxonomy" id="2970906"/>
    <lineage>
        <taxon>Bacteria</taxon>
        <taxon>Pseudomonadati</taxon>
        <taxon>Pseudomonadota</taxon>
        <taxon>Alphaproteobacteria</taxon>
        <taxon>Rhodospirillales</taxon>
        <taxon>Azospirillaceae</taxon>
        <taxon>Azospirillum</taxon>
    </lineage>
</organism>
<dbReference type="InterPro" id="IPR010982">
    <property type="entry name" value="Lambda_DNA-bd_dom_sf"/>
</dbReference>